<evidence type="ECO:0000256" key="4">
    <source>
        <dbReference type="ARBA" id="ARBA00023010"/>
    </source>
</evidence>
<dbReference type="Proteomes" id="UP000218899">
    <property type="component" value="Chromosome"/>
</dbReference>
<accession>A0A1B4V3D6</accession>
<reference evidence="6 7" key="1">
    <citation type="submission" date="2015-08" db="EMBL/GenBank/DDBJ databases">
        <title>Complete genome sequence of Sulfurifustis variabilis.</title>
        <authorList>
            <person name="Miura A."/>
            <person name="Kojima H."/>
            <person name="Fukui M."/>
        </authorList>
    </citation>
    <scope>NUCLEOTIDE SEQUENCE [LARGE SCALE GENOMIC DNA]</scope>
    <source>
        <strain evidence="7">skN76</strain>
    </source>
</reference>
<comment type="subcellular location">
    <subcellularLocation>
        <location evidence="5">Cytoplasm</location>
    </subcellularLocation>
</comment>
<dbReference type="KEGG" id="sva:SVA_0420"/>
<organism evidence="6 7">
    <name type="scientific">Sulfurifustis variabilis</name>
    <dbReference type="NCBI Taxonomy" id="1675686"/>
    <lineage>
        <taxon>Bacteria</taxon>
        <taxon>Pseudomonadati</taxon>
        <taxon>Pseudomonadota</taxon>
        <taxon>Gammaproteobacteria</taxon>
        <taxon>Acidiferrobacterales</taxon>
        <taxon>Acidiferrobacteraceae</taxon>
        <taxon>Sulfurifustis</taxon>
    </lineage>
</organism>
<dbReference type="OrthoDB" id="9795145at2"/>
<keyword evidence="3 5" id="KW-0653">Protein transport</keyword>
<dbReference type="EMBL" id="AP014936">
    <property type="protein sequence ID" value="BAU47002.1"/>
    <property type="molecule type" value="Genomic_DNA"/>
</dbReference>
<protein>
    <recommendedName>
        <fullName evidence="5">Protein-export protein SecB</fullName>
    </recommendedName>
</protein>
<dbReference type="AlphaFoldDB" id="A0A1B4V3D6"/>
<comment type="subunit">
    <text evidence="5">Homotetramer, a dimer of dimers. One homotetramer interacts with 1 SecA dimer.</text>
</comment>
<dbReference type="GO" id="GO:0015031">
    <property type="term" value="P:protein transport"/>
    <property type="evidence" value="ECO:0007669"/>
    <property type="project" value="UniProtKB-UniRule"/>
</dbReference>
<comment type="similarity">
    <text evidence="1 5">Belongs to the SecB family.</text>
</comment>
<evidence type="ECO:0000256" key="5">
    <source>
        <dbReference type="HAMAP-Rule" id="MF_00821"/>
    </source>
</evidence>
<dbReference type="InterPro" id="IPR035958">
    <property type="entry name" value="SecB-like_sf"/>
</dbReference>
<evidence type="ECO:0000256" key="3">
    <source>
        <dbReference type="ARBA" id="ARBA00022927"/>
    </source>
</evidence>
<dbReference type="HAMAP" id="MF_00821">
    <property type="entry name" value="SecB"/>
    <property type="match status" value="1"/>
</dbReference>
<dbReference type="PANTHER" id="PTHR36918">
    <property type="match status" value="1"/>
</dbReference>
<dbReference type="GO" id="GO:0051082">
    <property type="term" value="F:unfolded protein binding"/>
    <property type="evidence" value="ECO:0007669"/>
    <property type="project" value="InterPro"/>
</dbReference>
<name>A0A1B4V3D6_9GAMM</name>
<dbReference type="Pfam" id="PF02556">
    <property type="entry name" value="SecB"/>
    <property type="match status" value="1"/>
</dbReference>
<dbReference type="InterPro" id="IPR003708">
    <property type="entry name" value="SecB"/>
</dbReference>
<keyword evidence="5" id="KW-0963">Cytoplasm</keyword>
<dbReference type="PRINTS" id="PR01594">
    <property type="entry name" value="SECBCHAPRONE"/>
</dbReference>
<sequence>MTENGQTQGARFALERIYIKDISYEAPAVPRVFFEQASPQLDVQLGISHTAFSAQDGLFEVVLSVTASAKQPERTLFLVEVHQAGIFRVSGVSGDALSRTLEISCPSILLPFVREAVNDLVGKGGFPQLLINPINFEALYDQKQATLKEQKDQVKQ</sequence>
<evidence type="ECO:0000313" key="7">
    <source>
        <dbReference type="Proteomes" id="UP000218899"/>
    </source>
</evidence>
<dbReference type="SUPFAM" id="SSF54611">
    <property type="entry name" value="SecB-like"/>
    <property type="match status" value="1"/>
</dbReference>
<gene>
    <name evidence="5" type="primary">secB</name>
    <name evidence="6" type="ORF">SVA_0420</name>
</gene>
<dbReference type="Gene3D" id="3.10.420.10">
    <property type="entry name" value="SecB-like"/>
    <property type="match status" value="1"/>
</dbReference>
<dbReference type="RefSeq" id="WP_096458096.1">
    <property type="nucleotide sequence ID" value="NZ_AP014936.1"/>
</dbReference>
<dbReference type="PANTHER" id="PTHR36918:SF1">
    <property type="entry name" value="PROTEIN-EXPORT PROTEIN SECB"/>
    <property type="match status" value="1"/>
</dbReference>
<dbReference type="NCBIfam" id="TIGR00809">
    <property type="entry name" value="secB"/>
    <property type="match status" value="1"/>
</dbReference>
<dbReference type="GO" id="GO:0005737">
    <property type="term" value="C:cytoplasm"/>
    <property type="evidence" value="ECO:0007669"/>
    <property type="project" value="UniProtKB-SubCell"/>
</dbReference>
<evidence type="ECO:0000256" key="2">
    <source>
        <dbReference type="ARBA" id="ARBA00022448"/>
    </source>
</evidence>
<evidence type="ECO:0000313" key="6">
    <source>
        <dbReference type="EMBL" id="BAU47002.1"/>
    </source>
</evidence>
<dbReference type="GO" id="GO:0051262">
    <property type="term" value="P:protein tetramerization"/>
    <property type="evidence" value="ECO:0007669"/>
    <property type="project" value="InterPro"/>
</dbReference>
<comment type="function">
    <text evidence="5">One of the proteins required for the normal export of preproteins out of the cell cytoplasm. It is a molecular chaperone that binds to a subset of precursor proteins, maintaining them in a translocation-competent state. It also specifically binds to its receptor SecA.</text>
</comment>
<keyword evidence="7" id="KW-1185">Reference proteome</keyword>
<evidence type="ECO:0000256" key="1">
    <source>
        <dbReference type="ARBA" id="ARBA00009990"/>
    </source>
</evidence>
<keyword evidence="2 5" id="KW-0813">Transport</keyword>
<keyword evidence="5" id="KW-0143">Chaperone</keyword>
<keyword evidence="4 5" id="KW-0811">Translocation</keyword>
<dbReference type="GO" id="GO:0006457">
    <property type="term" value="P:protein folding"/>
    <property type="evidence" value="ECO:0007669"/>
    <property type="project" value="UniProtKB-UniRule"/>
</dbReference>
<proteinExistence type="inferred from homology"/>